<reference evidence="1" key="1">
    <citation type="journal article" date="2018" name="Plasmid">
        <title>Complete sequence of the tumor-inducing plasmid pTiChry5 from the hypervirulent Agrobacterium tumefaciens strain Chry5.</title>
        <authorList>
            <person name="Shao S."/>
            <person name="Zhang X."/>
            <person name="van Heusden G.P.H."/>
            <person name="Hooykaas P.J."/>
        </authorList>
    </citation>
    <scope>NUCLEOTIDE SEQUENCE</scope>
    <source>
        <strain evidence="1">Chry5</strain>
        <plasmid evidence="1">pTiChry5</plasmid>
    </source>
</reference>
<sequence>MVGSQDFRGVRYMQNIVSNSQTQRQPIEKEVSPFHRVMSDDLISRIVDGMVTNDPVETARNISNLKLSNKSVKESVERSAGGRFHGQINRLGAASKALYDHAVPTEGFSEHPEFRPALPRDYALAGERIDAIGGTLKLQTPQRKSALVDHILNIAEPYDQGHALEYVAPHVGEFSSEDRRRLVEKMLEHFSTPFTDELPSDENFSGTYALFKALPHMEDSLKARMLDTVVNNPDMAALIQSQKERYDWLRAQDEYEKATWRSTQKPTVDERLADIESSVRSNLSLGQGSDLEKMRSARPLQQTISDTLNLAREELKSRAPDVRGR</sequence>
<gene>
    <name evidence="1" type="primary">virF</name>
    <name evidence="1" type="ORF">AgrTiChry5_215</name>
</gene>
<name>A0A2P0QK34_AGRTU</name>
<evidence type="ECO:0000313" key="1">
    <source>
        <dbReference type="EMBL" id="ARU12619.1"/>
    </source>
</evidence>
<keyword evidence="1" id="KW-0614">Plasmid</keyword>
<dbReference type="EMBL" id="KX388536">
    <property type="protein sequence ID" value="ARU12619.1"/>
    <property type="molecule type" value="Genomic_DNA"/>
</dbReference>
<dbReference type="AlphaFoldDB" id="A0A2P0QK34"/>
<organism evidence="1">
    <name type="scientific">Agrobacterium tumefaciens</name>
    <dbReference type="NCBI Taxonomy" id="358"/>
    <lineage>
        <taxon>Bacteria</taxon>
        <taxon>Pseudomonadati</taxon>
        <taxon>Pseudomonadota</taxon>
        <taxon>Alphaproteobacteria</taxon>
        <taxon>Hyphomicrobiales</taxon>
        <taxon>Rhizobiaceae</taxon>
        <taxon>Rhizobium/Agrobacterium group</taxon>
        <taxon>Agrobacterium</taxon>
        <taxon>Agrobacterium tumefaciens complex</taxon>
    </lineage>
</organism>
<proteinExistence type="predicted"/>
<accession>A0A2P0QK34</accession>
<geneLocation type="plasmid" evidence="1">
    <name>pTiChry5</name>
</geneLocation>
<protein>
    <submittedName>
        <fullName evidence="1">VirF-related protein</fullName>
    </submittedName>
</protein>